<dbReference type="InterPro" id="IPR052811">
    <property type="entry name" value="Glucose_resp_signaling"/>
</dbReference>
<dbReference type="PANTHER" id="PTHR47263:SF1">
    <property type="entry name" value="C2 DOMAIN PROTEIN (AFU_ORTHOLOGUE AFUA_7G02350)"/>
    <property type="match status" value="1"/>
</dbReference>
<feature type="compositionally biased region" description="Low complexity" evidence="1">
    <location>
        <begin position="122"/>
        <end position="145"/>
    </location>
</feature>
<comment type="caution">
    <text evidence="5">The sequence shown here is derived from an EMBL/GenBank/DDBJ whole genome shotgun (WGS) entry which is preliminary data.</text>
</comment>
<feature type="domain" description="C2" evidence="2">
    <location>
        <begin position="357"/>
        <end position="487"/>
    </location>
</feature>
<dbReference type="PANTHER" id="PTHR47263">
    <property type="entry name" value="ADENYLATE CYCLASE ACTIVATION PROTEIN GIT1"/>
    <property type="match status" value="1"/>
</dbReference>
<feature type="domain" description="MHD2" evidence="4">
    <location>
        <begin position="1286"/>
        <end position="1405"/>
    </location>
</feature>
<evidence type="ECO:0000256" key="1">
    <source>
        <dbReference type="SAM" id="MobiDB-lite"/>
    </source>
</evidence>
<feature type="domain" description="MHD1" evidence="3">
    <location>
        <begin position="817"/>
        <end position="946"/>
    </location>
</feature>
<dbReference type="PROSITE" id="PS51258">
    <property type="entry name" value="MHD1"/>
    <property type="match status" value="1"/>
</dbReference>
<evidence type="ECO:0000259" key="3">
    <source>
        <dbReference type="PROSITE" id="PS51258"/>
    </source>
</evidence>
<dbReference type="Gene3D" id="1.10.357.50">
    <property type="match status" value="1"/>
</dbReference>
<name>A0A507FF38_9FUNG</name>
<evidence type="ECO:0000313" key="6">
    <source>
        <dbReference type="Proteomes" id="UP000320333"/>
    </source>
</evidence>
<feature type="compositionally biased region" description="Low complexity" evidence="1">
    <location>
        <begin position="36"/>
        <end position="55"/>
    </location>
</feature>
<sequence>MSTNGTNKASSPAPPMPMARTRTNPNRNNVGRQGLPSSQVSSQPHSPTQTQDPSQASPPIPKHRASVGRSIGVSRDSMLAFDDMLRDLENINSTNEFDTNSNTNNNDANNASMPRSPRSHSIRSPSLRSNNSSSNAINSTYSANNNASNNANTFHSMLRDLESVGSMSSTISNTASNAGRPLPTSVANIASTISIGNQIVKGERERREMDRLAKERAEKAQLALEKEAFLKKEMDERAEKDALRRREDETRRLESDRLRRAKLRRDTELKDSDARNQALSARMTVGGLAFATALRAVNGPSPDEQIIVPDYIDAVIRTLVVDKTIAPTPEDFASYDGFSLWQSHINKPLQEVLADFLHSQFVQPVSPNTLPIPVDIFFKVVEAKSLIAKEGRSRDAYCRIEFGAIPQPDHPPKTGVEIFMTETMQGTVNPVWNQHVDVASQELTDSIIVSVWDRRKDDFLGRVVMSVKDIVTSCGASGSDGFVSRWHKLQPRGTSVKNKDKYIGGDLLIEMSIDMEKTPLPDELHADPIAQLEAQLVSCKINFKALYITLLRACLILDINSSPPPATQPMNAQAAYELIHLLSPESIATLKFWERKWLIRESFRTLTYLDLVFQKYKLYEVPVWALLNAYEELYGSMKRNPTWLNDYEKPILVDTLEEMHAHYKIQVSNYREYYPKNKPDEALESTILLLRMIFKSPVYRQAHPNLPTSFRTEIKNVMLQAVQGRFKKLQEHSAPFDEHDTEAVIDGLIGLCDLLVAELIADYKYYRKSFEIELDIVRMNAEVYLEKFVGVLSAQFEGGTGLLTGDDVVQKASRSMFALYKKLKSFDAKCCKVCPSIKKSPYYAKFKVEDWFAPFVSKWLEHLTTLTVEWVTNAVKADKFEAMESDTTAEDSLQHSSSITDLFQAVYSNLDNIMDLKWSNELQQAGFIQKFGKTVSRAIENYCDVVGTDDADGADAKGATFSNFIMSVRMQKEESGPADITNESCVKLCNLEYARMKLDEMHSMMNVSTLARTQVDHRATMALNKKTTPSAKAASALDEQDKVKGAFKIELVYAENVKPVTKNGLANPFMVVRMPEGTVVPAQDPSDSSASSKANTSPSVPVILTGNACELVRTRPVFDTINPVWDETFSTLLPPVSHLDVFLYSKNLISSNELCGKTLIDLSGRLSRLRQKLGDHHTHDVYIEFAPQGRGLVRMTLEGEQEDVDYWFRKSRERLKRTQNDLLRALTTRVSPYLRETIVRVIKEHESVALNRGFLQTALGTGSVQYSNQTAAGVAIDKPVTPAEADSAMSPVTEYLNKNLELLCANLSPSMAHEVIKRLWEEVLLDVEYVLIPPLFGQIESSRRYLNKRQVSMCGWALSVLRSFFHADGEALGLAYKILDSRKYLELTTLMSVYFNEVPRIKREYELSTSVNGRPKEMLMRLVRLRAEKQEELTPAERDGLRKWVDVELSRRKER</sequence>
<evidence type="ECO:0000259" key="2">
    <source>
        <dbReference type="PROSITE" id="PS50004"/>
    </source>
</evidence>
<feature type="compositionally biased region" description="Low complexity" evidence="1">
    <location>
        <begin position="93"/>
        <end position="116"/>
    </location>
</feature>
<reference evidence="5 6" key="1">
    <citation type="journal article" date="2019" name="Sci. Rep.">
        <title>Comparative genomics of chytrid fungi reveal insights into the obligate biotrophic and pathogenic lifestyle of Synchytrium endobioticum.</title>
        <authorList>
            <person name="van de Vossenberg B.T.L.H."/>
            <person name="Warris S."/>
            <person name="Nguyen H.D.T."/>
            <person name="van Gent-Pelzer M.P.E."/>
            <person name="Joly D.L."/>
            <person name="van de Geest H.C."/>
            <person name="Bonants P.J.M."/>
            <person name="Smith D.S."/>
            <person name="Levesque C.A."/>
            <person name="van der Lee T.A.J."/>
        </authorList>
    </citation>
    <scope>NUCLEOTIDE SEQUENCE [LARGE SCALE GENOMIC DNA]</scope>
    <source>
        <strain evidence="5 6">CBS 675.73</strain>
    </source>
</reference>
<organism evidence="5 6">
    <name type="scientific">Chytriomyces confervae</name>
    <dbReference type="NCBI Taxonomy" id="246404"/>
    <lineage>
        <taxon>Eukaryota</taxon>
        <taxon>Fungi</taxon>
        <taxon>Fungi incertae sedis</taxon>
        <taxon>Chytridiomycota</taxon>
        <taxon>Chytridiomycota incertae sedis</taxon>
        <taxon>Chytridiomycetes</taxon>
        <taxon>Chytridiales</taxon>
        <taxon>Chytriomycetaceae</taxon>
        <taxon>Chytriomyces</taxon>
    </lineage>
</organism>
<evidence type="ECO:0000313" key="5">
    <source>
        <dbReference type="EMBL" id="TPX73908.1"/>
    </source>
</evidence>
<dbReference type="InterPro" id="IPR010439">
    <property type="entry name" value="MUN_dom"/>
</dbReference>
<dbReference type="Pfam" id="PF06292">
    <property type="entry name" value="MUN"/>
    <property type="match status" value="1"/>
</dbReference>
<keyword evidence="6" id="KW-1185">Reference proteome</keyword>
<dbReference type="PROSITE" id="PS50004">
    <property type="entry name" value="C2"/>
    <property type="match status" value="2"/>
</dbReference>
<dbReference type="PROSITE" id="PS51259">
    <property type="entry name" value="MHD2"/>
    <property type="match status" value="1"/>
</dbReference>
<accession>A0A507FF38</accession>
<dbReference type="SMART" id="SM00239">
    <property type="entry name" value="C2"/>
    <property type="match status" value="2"/>
</dbReference>
<dbReference type="OrthoDB" id="2015333at2759"/>
<proteinExistence type="predicted"/>
<dbReference type="STRING" id="246404.A0A507FF38"/>
<dbReference type="InterPro" id="IPR000008">
    <property type="entry name" value="C2_dom"/>
</dbReference>
<feature type="domain" description="C2" evidence="2">
    <location>
        <begin position="1028"/>
        <end position="1176"/>
    </location>
</feature>
<dbReference type="InterPro" id="IPR035892">
    <property type="entry name" value="C2_domain_sf"/>
</dbReference>
<dbReference type="InterPro" id="IPR014772">
    <property type="entry name" value="Munc13_dom-2"/>
</dbReference>
<dbReference type="Proteomes" id="UP000320333">
    <property type="component" value="Unassembled WGS sequence"/>
</dbReference>
<dbReference type="EMBL" id="QEAP01000157">
    <property type="protein sequence ID" value="TPX73908.1"/>
    <property type="molecule type" value="Genomic_DNA"/>
</dbReference>
<dbReference type="InterPro" id="IPR014770">
    <property type="entry name" value="Munc13_1"/>
</dbReference>
<gene>
    <name evidence="5" type="ORF">CcCBS67573_g04825</name>
</gene>
<evidence type="ECO:0000259" key="4">
    <source>
        <dbReference type="PROSITE" id="PS51259"/>
    </source>
</evidence>
<protein>
    <submittedName>
        <fullName evidence="5">Uncharacterized protein</fullName>
    </submittedName>
</protein>
<feature type="region of interest" description="Disordered" evidence="1">
    <location>
        <begin position="1"/>
        <end position="71"/>
    </location>
</feature>
<dbReference type="Gene3D" id="2.60.40.150">
    <property type="entry name" value="C2 domain"/>
    <property type="match status" value="2"/>
</dbReference>
<feature type="region of interest" description="Disordered" evidence="1">
    <location>
        <begin position="93"/>
        <end position="145"/>
    </location>
</feature>
<dbReference type="SUPFAM" id="SSF49562">
    <property type="entry name" value="C2 domain (Calcium/lipid-binding domain, CaLB)"/>
    <property type="match status" value="2"/>
</dbReference>
<dbReference type="Gene3D" id="1.20.58.1100">
    <property type="match status" value="1"/>
</dbReference>
<dbReference type="Pfam" id="PF00168">
    <property type="entry name" value="C2"/>
    <property type="match status" value="2"/>
</dbReference>